<keyword evidence="2" id="KW-1185">Reference proteome</keyword>
<gene>
    <name evidence="1" type="ORF">J42TS3_00790</name>
</gene>
<dbReference type="EMBL" id="BOSL01000001">
    <property type="protein sequence ID" value="GIP51044.1"/>
    <property type="molecule type" value="Genomic_DNA"/>
</dbReference>
<sequence length="62" mass="7441">MYIYLIGIEAAMYKWVLGDETKSCMAPKIRNFCKLPQLDKLRSIRRRSDDYEHFGYGNWQYG</sequence>
<protein>
    <submittedName>
        <fullName evidence="1">Uncharacterized protein</fullName>
    </submittedName>
</protein>
<organism evidence="1 2">
    <name type="scientific">Paenibacillus vini</name>
    <dbReference type="NCBI Taxonomy" id="1476024"/>
    <lineage>
        <taxon>Bacteria</taxon>
        <taxon>Bacillati</taxon>
        <taxon>Bacillota</taxon>
        <taxon>Bacilli</taxon>
        <taxon>Bacillales</taxon>
        <taxon>Paenibacillaceae</taxon>
        <taxon>Paenibacillus</taxon>
    </lineage>
</organism>
<comment type="caution">
    <text evidence="1">The sequence shown here is derived from an EMBL/GenBank/DDBJ whole genome shotgun (WGS) entry which is preliminary data.</text>
</comment>
<dbReference type="Proteomes" id="UP000679992">
    <property type="component" value="Unassembled WGS sequence"/>
</dbReference>
<name>A0ABQ4M4W9_9BACL</name>
<evidence type="ECO:0000313" key="2">
    <source>
        <dbReference type="Proteomes" id="UP000679992"/>
    </source>
</evidence>
<proteinExistence type="predicted"/>
<reference evidence="1 2" key="1">
    <citation type="submission" date="2021-03" db="EMBL/GenBank/DDBJ databases">
        <title>Antimicrobial resistance genes in bacteria isolated from Japanese honey, and their potential for conferring macrolide and lincosamide resistance in the American foulbrood pathogen Paenibacillus larvae.</title>
        <authorList>
            <person name="Okamoto M."/>
            <person name="Kumagai M."/>
            <person name="Kanamori H."/>
            <person name="Takamatsu D."/>
        </authorList>
    </citation>
    <scope>NUCLEOTIDE SEQUENCE [LARGE SCALE GENOMIC DNA]</scope>
    <source>
        <strain evidence="1 2">J42TS3</strain>
    </source>
</reference>
<evidence type="ECO:0000313" key="1">
    <source>
        <dbReference type="EMBL" id="GIP51044.1"/>
    </source>
</evidence>
<accession>A0ABQ4M4W9</accession>